<evidence type="ECO:0000313" key="2">
    <source>
        <dbReference type="Proteomes" id="UP000186168"/>
    </source>
</evidence>
<proteinExistence type="predicted"/>
<dbReference type="RefSeq" id="WP_107501257.1">
    <property type="nucleotide sequence ID" value="NZ_ASQP01000227.1"/>
</dbReference>
<reference evidence="1 2" key="1">
    <citation type="submission" date="2013-05" db="EMBL/GenBank/DDBJ databases">
        <title>Genome sequence of Streptomyces sparsogenes DSM 40356.</title>
        <authorList>
            <person name="Coyne S."/>
            <person name="Seebeck F.P."/>
        </authorList>
    </citation>
    <scope>NUCLEOTIDE SEQUENCE [LARGE SCALE GENOMIC DNA]</scope>
    <source>
        <strain evidence="1 2">DSM 40356</strain>
    </source>
</reference>
<organism evidence="1 2">
    <name type="scientific">Streptomyces sparsogenes DSM 40356</name>
    <dbReference type="NCBI Taxonomy" id="1331668"/>
    <lineage>
        <taxon>Bacteria</taxon>
        <taxon>Bacillati</taxon>
        <taxon>Actinomycetota</taxon>
        <taxon>Actinomycetes</taxon>
        <taxon>Kitasatosporales</taxon>
        <taxon>Streptomycetaceae</taxon>
        <taxon>Streptomyces</taxon>
    </lineage>
</organism>
<evidence type="ECO:0000313" key="1">
    <source>
        <dbReference type="EMBL" id="OMI38479.1"/>
    </source>
</evidence>
<name>A0A1R1SKB0_9ACTN</name>
<comment type="caution">
    <text evidence="1">The sequence shown here is derived from an EMBL/GenBank/DDBJ whole genome shotgun (WGS) entry which is preliminary data.</text>
</comment>
<keyword evidence="2" id="KW-1185">Reference proteome</keyword>
<protein>
    <submittedName>
        <fullName evidence="1">Uncharacterized protein</fullName>
    </submittedName>
</protein>
<dbReference type="EMBL" id="ASQP01000227">
    <property type="protein sequence ID" value="OMI38479.1"/>
    <property type="molecule type" value="Genomic_DNA"/>
</dbReference>
<gene>
    <name evidence="1" type="ORF">SPAR_15932</name>
</gene>
<accession>A0A1R1SKB0</accession>
<dbReference type="Proteomes" id="UP000186168">
    <property type="component" value="Unassembled WGS sequence"/>
</dbReference>
<sequence length="73" mass="7812">MLPAGTRRRSPSCCGGWTTRWAARRSWPWWTWARGGAGEAAELLDPAGLGGFTWLLQPAAAACEGLLGPDGRD</sequence>
<dbReference type="AlphaFoldDB" id="A0A1R1SKB0"/>
<dbReference type="STRING" id="67365.GCA_001704635_05825"/>